<keyword evidence="3" id="KW-1185">Reference proteome</keyword>
<reference evidence="2 3" key="1">
    <citation type="journal article" date="2003" name="DNA Res.">
        <title>Complete genome structure of Gloeobacter violaceus PCC 7421, a cyanobacterium that lacks thylakoids.</title>
        <authorList>
            <person name="Nakamura Y."/>
            <person name="Kaneko T."/>
            <person name="Sato S."/>
            <person name="Mimuro M."/>
            <person name="Miyashita H."/>
            <person name="Tsuchiya T."/>
            <person name="Sasamoto S."/>
            <person name="Watanabe A."/>
            <person name="Kawashima K."/>
            <person name="Kishida Y."/>
            <person name="Kiyokawa C."/>
            <person name="Kohara M."/>
            <person name="Matsumoto M."/>
            <person name="Matsuno A."/>
            <person name="Nakazaki N."/>
            <person name="Shimpo S."/>
            <person name="Takeuchi C."/>
            <person name="Yamada M."/>
            <person name="Tabata S."/>
        </authorList>
    </citation>
    <scope>NUCLEOTIDE SEQUENCE [LARGE SCALE GENOMIC DNA]</scope>
    <source>
        <strain evidence="3">ATCC 29082 / PCC 7421</strain>
    </source>
</reference>
<dbReference type="EMBL" id="BA000045">
    <property type="protein sequence ID" value="BAC90648.1"/>
    <property type="molecule type" value="Genomic_DNA"/>
</dbReference>
<dbReference type="InterPro" id="IPR014710">
    <property type="entry name" value="RmlC-like_jellyroll"/>
</dbReference>
<dbReference type="Proteomes" id="UP000000557">
    <property type="component" value="Chromosome"/>
</dbReference>
<dbReference type="HOGENOM" id="CLU_117524_0_0_3"/>
<dbReference type="SUPFAM" id="SSF51182">
    <property type="entry name" value="RmlC-like cupins"/>
    <property type="match status" value="1"/>
</dbReference>
<dbReference type="InterPro" id="IPR011051">
    <property type="entry name" value="RmlC_Cupin_sf"/>
</dbReference>
<organism evidence="2 3">
    <name type="scientific">Gloeobacter violaceus (strain ATCC 29082 / PCC 7421)</name>
    <dbReference type="NCBI Taxonomy" id="251221"/>
    <lineage>
        <taxon>Bacteria</taxon>
        <taxon>Bacillati</taxon>
        <taxon>Cyanobacteriota</taxon>
        <taxon>Cyanophyceae</taxon>
        <taxon>Gloeobacterales</taxon>
        <taxon>Gloeobacteraceae</taxon>
        <taxon>Gloeobacter</taxon>
    </lineage>
</organism>
<dbReference type="EnsemblBacteria" id="BAC90648">
    <property type="protein sequence ID" value="BAC90648"/>
    <property type="gene ID" value="BAC90648"/>
</dbReference>
<evidence type="ECO:0000313" key="3">
    <source>
        <dbReference type="Proteomes" id="UP000000557"/>
    </source>
</evidence>
<sequence length="197" mass="21789">MSPDPCFCELAPLHALDILDERERLLVEHELAHFPELAAELAAYQRAVAVLPYGAPAVAVSADLKTRLFERLDLEKPKTPAVCVPAVPYFALRAAELPWEPFIVPGTAIARLRVDEARRELVGVFRAEAGVKYPDHLHAGFEEIFMLEGDLEIDGEIYGPGDYVRSQPSSMHGPSTRGGCMFLIRTSLDDTFIETVT</sequence>
<protein>
    <submittedName>
        <fullName evidence="2">Gll2707 protein</fullName>
    </submittedName>
</protein>
<dbReference type="eggNOG" id="COG3806">
    <property type="taxonomic scope" value="Bacteria"/>
</dbReference>
<accession>Q7NH30</accession>
<dbReference type="PhylomeDB" id="Q7NH30"/>
<gene>
    <name evidence="2" type="ordered locus">gll2707</name>
</gene>
<dbReference type="STRING" id="251221.gene:10760209"/>
<name>Q7NH30_GLOVI</name>
<dbReference type="AlphaFoldDB" id="Q7NH30"/>
<dbReference type="Pfam" id="PF12973">
    <property type="entry name" value="Cupin_7"/>
    <property type="match status" value="1"/>
</dbReference>
<dbReference type="InterPro" id="IPR025979">
    <property type="entry name" value="ChrR-like_cupin_dom"/>
</dbReference>
<dbReference type="InParanoid" id="Q7NH30"/>
<proteinExistence type="predicted"/>
<dbReference type="InterPro" id="IPR041916">
    <property type="entry name" value="Anti_sigma_zinc_sf"/>
</dbReference>
<evidence type="ECO:0000259" key="1">
    <source>
        <dbReference type="Pfam" id="PF12973"/>
    </source>
</evidence>
<evidence type="ECO:0000313" key="2">
    <source>
        <dbReference type="EMBL" id="BAC90648.1"/>
    </source>
</evidence>
<feature type="domain" description="ChrR-like cupin" evidence="1">
    <location>
        <begin position="92"/>
        <end position="185"/>
    </location>
</feature>
<dbReference type="OrthoDB" id="9801227at2"/>
<reference evidence="2 3" key="2">
    <citation type="journal article" date="2003" name="DNA Res.">
        <title>Complete genome structure of Gloeobacter violaceus PCC 7421, a cyanobacterium that lacks thylakoids (supplement).</title>
        <authorList>
            <person name="Nakamura Y."/>
            <person name="Kaneko T."/>
            <person name="Sato S."/>
            <person name="Mimuro M."/>
            <person name="Miyashita H."/>
            <person name="Tsuchiya T."/>
            <person name="Sasamoto S."/>
            <person name="Watanabe A."/>
            <person name="Kawashima K."/>
            <person name="Kishida Y."/>
            <person name="Kiyokawa C."/>
            <person name="Kohara M."/>
            <person name="Matsumoto M."/>
            <person name="Matsuno A."/>
            <person name="Nakazaki N."/>
            <person name="Shimpo S."/>
            <person name="Takeuchi C."/>
            <person name="Yamada M."/>
            <person name="Tabata S."/>
        </authorList>
    </citation>
    <scope>NUCLEOTIDE SEQUENCE [LARGE SCALE GENOMIC DNA]</scope>
    <source>
        <strain evidence="3">ATCC 29082 / PCC 7421</strain>
    </source>
</reference>
<dbReference type="Gene3D" id="2.60.120.10">
    <property type="entry name" value="Jelly Rolls"/>
    <property type="match status" value="1"/>
</dbReference>
<dbReference type="Gene3D" id="1.10.10.1320">
    <property type="entry name" value="Anti-sigma factor, zinc-finger domain"/>
    <property type="match status" value="1"/>
</dbReference>
<dbReference type="KEGG" id="gvi:gll2707"/>
<dbReference type="RefSeq" id="WP_011142701.1">
    <property type="nucleotide sequence ID" value="NC_005125.1"/>
</dbReference>